<organism evidence="4 5">
    <name type="scientific">Stegodyphus mimosarum</name>
    <name type="common">African social velvet spider</name>
    <dbReference type="NCBI Taxonomy" id="407821"/>
    <lineage>
        <taxon>Eukaryota</taxon>
        <taxon>Metazoa</taxon>
        <taxon>Ecdysozoa</taxon>
        <taxon>Arthropoda</taxon>
        <taxon>Chelicerata</taxon>
        <taxon>Arachnida</taxon>
        <taxon>Araneae</taxon>
        <taxon>Araneomorphae</taxon>
        <taxon>Entelegynae</taxon>
        <taxon>Eresoidea</taxon>
        <taxon>Eresidae</taxon>
        <taxon>Stegodyphus</taxon>
    </lineage>
</organism>
<reference evidence="4 5" key="1">
    <citation type="submission" date="2013-11" db="EMBL/GenBank/DDBJ databases">
        <title>Genome sequencing of Stegodyphus mimosarum.</title>
        <authorList>
            <person name="Bechsgaard J."/>
        </authorList>
    </citation>
    <scope>NUCLEOTIDE SEQUENCE [LARGE SCALE GENOMIC DNA]</scope>
</reference>
<dbReference type="OrthoDB" id="6488078at2759"/>
<gene>
    <name evidence="4" type="ORF">X975_16459</name>
</gene>
<evidence type="ECO:0000256" key="2">
    <source>
        <dbReference type="ARBA" id="ARBA00022723"/>
    </source>
</evidence>
<dbReference type="STRING" id="407821.A0A087TL17"/>
<name>A0A087TL17_STEMI</name>
<evidence type="ECO:0000313" key="5">
    <source>
        <dbReference type="Proteomes" id="UP000054359"/>
    </source>
</evidence>
<accession>A0A087TL17</accession>
<dbReference type="AlphaFoldDB" id="A0A087TL17"/>
<sequence length="149" mass="17141">MKPYSRKQLSKEQKIFNYKLSWARRIVENAFGIMAQRFQIYFKPIPLSPEKVDGIVKATCALHNFLRTTGKSTYMPPGSYDEEDFNSFNFNPGSWRNIPQPMGFLPISASFTPGHNPSKEATRKRDALCQYVNREGALPWQHTHPSEAN</sequence>
<feature type="domain" description="DDE Tnp4" evidence="3">
    <location>
        <begin position="5"/>
        <end position="64"/>
    </location>
</feature>
<dbReference type="Proteomes" id="UP000054359">
    <property type="component" value="Unassembled WGS sequence"/>
</dbReference>
<dbReference type="OMA" id="RAGRHEM"/>
<keyword evidence="2" id="KW-0479">Metal-binding</keyword>
<evidence type="ECO:0000259" key="3">
    <source>
        <dbReference type="Pfam" id="PF13359"/>
    </source>
</evidence>
<dbReference type="GO" id="GO:0046872">
    <property type="term" value="F:metal ion binding"/>
    <property type="evidence" value="ECO:0007669"/>
    <property type="project" value="UniProtKB-KW"/>
</dbReference>
<evidence type="ECO:0000313" key="4">
    <source>
        <dbReference type="EMBL" id="KFM65806.1"/>
    </source>
</evidence>
<comment type="cofactor">
    <cofactor evidence="1">
        <name>a divalent metal cation</name>
        <dbReference type="ChEBI" id="CHEBI:60240"/>
    </cofactor>
</comment>
<keyword evidence="5" id="KW-1185">Reference proteome</keyword>
<evidence type="ECO:0000256" key="1">
    <source>
        <dbReference type="ARBA" id="ARBA00001968"/>
    </source>
</evidence>
<protein>
    <recommendedName>
        <fullName evidence="3">DDE Tnp4 domain-containing protein</fullName>
    </recommendedName>
</protein>
<feature type="non-terminal residue" evidence="4">
    <location>
        <position position="149"/>
    </location>
</feature>
<dbReference type="InterPro" id="IPR027806">
    <property type="entry name" value="HARBI1_dom"/>
</dbReference>
<proteinExistence type="predicted"/>
<dbReference type="EMBL" id="KK115718">
    <property type="protein sequence ID" value="KFM65806.1"/>
    <property type="molecule type" value="Genomic_DNA"/>
</dbReference>
<dbReference type="Pfam" id="PF13359">
    <property type="entry name" value="DDE_Tnp_4"/>
    <property type="match status" value="1"/>
</dbReference>